<sequence>MVIDSIQYDIISSWESYACSSSTITAEAKSSRNRTIAPTRTRVCKSAISMSHMMNVLAHNKTFCVPCLNSSRAFRASQRGLERAMSAPATLYRLHDIPIASSWSLGLRDDFLKLSDRPQRQSQKANCCRSRREIDPDCIACGATRFCVESTSVDTQEHAYHQMQQTTRCFADVGRC</sequence>
<proteinExistence type="predicted"/>
<protein>
    <submittedName>
        <fullName evidence="1">Uncharacterized protein</fullName>
    </submittedName>
</protein>
<accession>W7TI26</accession>
<dbReference type="EMBL" id="AZIL01000609">
    <property type="protein sequence ID" value="EWM26650.1"/>
    <property type="molecule type" value="Genomic_DNA"/>
</dbReference>
<reference evidence="1 2" key="1">
    <citation type="journal article" date="2014" name="Mol. Plant">
        <title>Chromosome Scale Genome Assembly and Transcriptome Profiling of Nannochloropsis gaditana in Nitrogen Depletion.</title>
        <authorList>
            <person name="Corteggiani Carpinelli E."/>
            <person name="Telatin A."/>
            <person name="Vitulo N."/>
            <person name="Forcato C."/>
            <person name="D'Angelo M."/>
            <person name="Schiavon R."/>
            <person name="Vezzi A."/>
            <person name="Giacometti G.M."/>
            <person name="Morosinotto T."/>
            <person name="Valle G."/>
        </authorList>
    </citation>
    <scope>NUCLEOTIDE SEQUENCE [LARGE SCALE GENOMIC DNA]</scope>
    <source>
        <strain evidence="1 2">B-31</strain>
    </source>
</reference>
<evidence type="ECO:0000313" key="1">
    <source>
        <dbReference type="EMBL" id="EWM26650.1"/>
    </source>
</evidence>
<dbReference type="AlphaFoldDB" id="W7TI26"/>
<comment type="caution">
    <text evidence="1">The sequence shown here is derived from an EMBL/GenBank/DDBJ whole genome shotgun (WGS) entry which is preliminary data.</text>
</comment>
<name>W7TI26_9STRA</name>
<keyword evidence="2" id="KW-1185">Reference proteome</keyword>
<evidence type="ECO:0000313" key="2">
    <source>
        <dbReference type="Proteomes" id="UP000019335"/>
    </source>
</evidence>
<gene>
    <name evidence="1" type="ORF">Naga_100001g61</name>
</gene>
<dbReference type="Proteomes" id="UP000019335">
    <property type="component" value="Chromosome 8"/>
</dbReference>
<organism evidence="1 2">
    <name type="scientific">Nannochloropsis gaditana</name>
    <dbReference type="NCBI Taxonomy" id="72520"/>
    <lineage>
        <taxon>Eukaryota</taxon>
        <taxon>Sar</taxon>
        <taxon>Stramenopiles</taxon>
        <taxon>Ochrophyta</taxon>
        <taxon>Eustigmatophyceae</taxon>
        <taxon>Eustigmatales</taxon>
        <taxon>Monodopsidaceae</taxon>
        <taxon>Nannochloropsis</taxon>
    </lineage>
</organism>